<protein>
    <submittedName>
        <fullName evidence="16">Iron complex outermembrane recepter protein</fullName>
    </submittedName>
</protein>
<dbReference type="RefSeq" id="WP_089375428.1">
    <property type="nucleotide sequence ID" value="NZ_FZOA01000005.1"/>
</dbReference>
<feature type="signal peptide" evidence="13">
    <location>
        <begin position="1"/>
        <end position="24"/>
    </location>
</feature>
<dbReference type="Pfam" id="PF07715">
    <property type="entry name" value="Plug"/>
    <property type="match status" value="1"/>
</dbReference>
<feature type="compositionally biased region" description="Basic and acidic residues" evidence="12">
    <location>
        <begin position="212"/>
        <end position="221"/>
    </location>
</feature>
<dbReference type="GO" id="GO:0009279">
    <property type="term" value="C:cell outer membrane"/>
    <property type="evidence" value="ECO:0007669"/>
    <property type="project" value="UniProtKB-SubCell"/>
</dbReference>
<dbReference type="PROSITE" id="PS52016">
    <property type="entry name" value="TONB_DEPENDENT_REC_3"/>
    <property type="match status" value="1"/>
</dbReference>
<keyword evidence="7 10" id="KW-0472">Membrane</keyword>
<dbReference type="Gene3D" id="2.170.130.10">
    <property type="entry name" value="TonB-dependent receptor, plug domain"/>
    <property type="match status" value="1"/>
</dbReference>
<dbReference type="AlphaFoldDB" id="A0A238ZKS1"/>
<keyword evidence="3 10" id="KW-0813">Transport</keyword>
<dbReference type="InterPro" id="IPR036942">
    <property type="entry name" value="Beta-barrel_TonB_sf"/>
</dbReference>
<organism evidence="16 17">
    <name type="scientific">Methylobacillus rhizosphaerae</name>
    <dbReference type="NCBI Taxonomy" id="551994"/>
    <lineage>
        <taxon>Bacteria</taxon>
        <taxon>Pseudomonadati</taxon>
        <taxon>Pseudomonadota</taxon>
        <taxon>Betaproteobacteria</taxon>
        <taxon>Nitrosomonadales</taxon>
        <taxon>Methylophilaceae</taxon>
        <taxon>Methylobacillus</taxon>
    </lineage>
</organism>
<sequence>MATFRLSCSTFILVALGTTNNVFAHDEVISALEETVVKADAIDNSAKAANEAKQNALNAKTIIDAAQLNQFGDQPLGDALRRVAGVSFDGANRAREIRLRNIGREYTQVLINGRRILDGNADRAIQVDRIPSSLVERIEINKAPLASMDAQGVAGTVNIILKQGVNKPIANEVSIGAGYLEGVGGLADGTFLYGISDDVVKLSLSGGVQQQRRSEASDEYTHTGTGARNGGSIKEEVRRFDQINLTPRVDMQVSEKDSLVFEPSYLKTTEYRDQNGHRLIANQTAFDRHEPEKRERVRENIGLYSAWQHTFNDDADIKASLDWQSASEDTIRNGYRFNGANVLQQTRYRKADIDMSLLRAELAGRFKVGSHSLSVGLVSSEEKRDEDNLDITNGVVDAANRSRRYKVGEQIYSAYLQDSFSLFEGNRITVGLRGEKSSTKLTDFFGDSQTKDKLIWLPSLNVVQALQEDLDIRAGIAKTLRRPSLRDLSPSIVTNGGTIASPDTAGNPNVIPETAWGLDIGIDKYLFNKRGLLSAGAFQRNFSDKLESLTGLENGRYVSRLQNGGDGHMYGLELDARVPLDFLNMQNVSVWSNLTRVYTRIKDESTGERREVWEQPDYVGNLGLDVFVPRIKTTFGISANYSSGYDQKYRLAAGGYRGAKLESMTRVDLSARTELTPRWLLSASVLNVLSQKEHRVDSTYNNNGQLNAYTRAIEPTYRSMYVRLTYLF</sequence>
<dbReference type="SUPFAM" id="SSF56935">
    <property type="entry name" value="Porins"/>
    <property type="match status" value="1"/>
</dbReference>
<dbReference type="OrthoDB" id="183532at2"/>
<dbReference type="PANTHER" id="PTHR40980:SF4">
    <property type="entry name" value="TONB-DEPENDENT RECEPTOR-LIKE BETA-BARREL DOMAIN-CONTAINING PROTEIN"/>
    <property type="match status" value="1"/>
</dbReference>
<evidence type="ECO:0000256" key="9">
    <source>
        <dbReference type="ARBA" id="ARBA00023237"/>
    </source>
</evidence>
<keyword evidence="8" id="KW-0675">Receptor</keyword>
<comment type="subcellular location">
    <subcellularLocation>
        <location evidence="1 10">Cell outer membrane</location>
        <topology evidence="1 10">Multi-pass membrane protein</topology>
    </subcellularLocation>
</comment>
<evidence type="ECO:0000259" key="15">
    <source>
        <dbReference type="Pfam" id="PF07715"/>
    </source>
</evidence>
<keyword evidence="4 10" id="KW-1134">Transmembrane beta strand</keyword>
<keyword evidence="13" id="KW-0732">Signal</keyword>
<dbReference type="InterPro" id="IPR012910">
    <property type="entry name" value="Plug_dom"/>
</dbReference>
<dbReference type="Gene3D" id="2.40.170.20">
    <property type="entry name" value="TonB-dependent receptor, beta-barrel domain"/>
    <property type="match status" value="1"/>
</dbReference>
<keyword evidence="5 10" id="KW-0812">Transmembrane</keyword>
<proteinExistence type="inferred from homology"/>
<dbReference type="InterPro" id="IPR039426">
    <property type="entry name" value="TonB-dep_rcpt-like"/>
</dbReference>
<evidence type="ECO:0000256" key="10">
    <source>
        <dbReference type="PROSITE-ProRule" id="PRU01360"/>
    </source>
</evidence>
<evidence type="ECO:0000256" key="8">
    <source>
        <dbReference type="ARBA" id="ARBA00023170"/>
    </source>
</evidence>
<dbReference type="PANTHER" id="PTHR40980">
    <property type="entry name" value="PLUG DOMAIN-CONTAINING PROTEIN"/>
    <property type="match status" value="1"/>
</dbReference>
<dbReference type="Proteomes" id="UP000198305">
    <property type="component" value="Unassembled WGS sequence"/>
</dbReference>
<evidence type="ECO:0000256" key="1">
    <source>
        <dbReference type="ARBA" id="ARBA00004571"/>
    </source>
</evidence>
<dbReference type="Pfam" id="PF00593">
    <property type="entry name" value="TonB_dep_Rec_b-barrel"/>
    <property type="match status" value="1"/>
</dbReference>
<evidence type="ECO:0000259" key="14">
    <source>
        <dbReference type="Pfam" id="PF00593"/>
    </source>
</evidence>
<feature type="region of interest" description="Disordered" evidence="12">
    <location>
        <begin position="211"/>
        <end position="231"/>
    </location>
</feature>
<accession>A0A238ZKS1</accession>
<evidence type="ECO:0000256" key="7">
    <source>
        <dbReference type="ARBA" id="ARBA00023136"/>
    </source>
</evidence>
<keyword evidence="9 10" id="KW-0998">Cell outer membrane</keyword>
<evidence type="ECO:0000256" key="5">
    <source>
        <dbReference type="ARBA" id="ARBA00022692"/>
    </source>
</evidence>
<gene>
    <name evidence="16" type="ORF">SAMN05192560_1307</name>
</gene>
<reference evidence="17" key="1">
    <citation type="submission" date="2017-06" db="EMBL/GenBank/DDBJ databases">
        <authorList>
            <person name="Varghese N."/>
            <person name="Submissions S."/>
        </authorList>
    </citation>
    <scope>NUCLEOTIDE SEQUENCE [LARGE SCALE GENOMIC DNA]</scope>
    <source>
        <strain evidence="17">Ca-68</strain>
    </source>
</reference>
<keyword evidence="6 11" id="KW-0798">TonB box</keyword>
<comment type="similarity">
    <text evidence="2 10 11">Belongs to the TonB-dependent receptor family.</text>
</comment>
<evidence type="ECO:0000256" key="13">
    <source>
        <dbReference type="SAM" id="SignalP"/>
    </source>
</evidence>
<evidence type="ECO:0000256" key="2">
    <source>
        <dbReference type="ARBA" id="ARBA00009810"/>
    </source>
</evidence>
<evidence type="ECO:0000313" key="17">
    <source>
        <dbReference type="Proteomes" id="UP000198305"/>
    </source>
</evidence>
<evidence type="ECO:0000256" key="6">
    <source>
        <dbReference type="ARBA" id="ARBA00023077"/>
    </source>
</evidence>
<feature type="domain" description="TonB-dependent receptor plug" evidence="15">
    <location>
        <begin position="53"/>
        <end position="155"/>
    </location>
</feature>
<evidence type="ECO:0000256" key="4">
    <source>
        <dbReference type="ARBA" id="ARBA00022452"/>
    </source>
</evidence>
<feature type="domain" description="TonB-dependent receptor-like beta-barrel" evidence="14">
    <location>
        <begin position="278"/>
        <end position="688"/>
    </location>
</feature>
<dbReference type="InterPro" id="IPR000531">
    <property type="entry name" value="Beta-barrel_TonB"/>
</dbReference>
<dbReference type="CDD" id="cd01347">
    <property type="entry name" value="ligand_gated_channel"/>
    <property type="match status" value="1"/>
</dbReference>
<name>A0A238ZKS1_9PROT</name>
<feature type="chain" id="PRO_5012624674" evidence="13">
    <location>
        <begin position="25"/>
        <end position="728"/>
    </location>
</feature>
<evidence type="ECO:0000256" key="3">
    <source>
        <dbReference type="ARBA" id="ARBA00022448"/>
    </source>
</evidence>
<keyword evidence="17" id="KW-1185">Reference proteome</keyword>
<evidence type="ECO:0000256" key="11">
    <source>
        <dbReference type="RuleBase" id="RU003357"/>
    </source>
</evidence>
<dbReference type="EMBL" id="FZOA01000005">
    <property type="protein sequence ID" value="SNR83578.1"/>
    <property type="molecule type" value="Genomic_DNA"/>
</dbReference>
<evidence type="ECO:0000313" key="16">
    <source>
        <dbReference type="EMBL" id="SNR83578.1"/>
    </source>
</evidence>
<dbReference type="InterPro" id="IPR037066">
    <property type="entry name" value="Plug_dom_sf"/>
</dbReference>
<evidence type="ECO:0000256" key="12">
    <source>
        <dbReference type="SAM" id="MobiDB-lite"/>
    </source>
</evidence>